<evidence type="ECO:0000256" key="6">
    <source>
        <dbReference type="ARBA" id="ARBA00022475"/>
    </source>
</evidence>
<name>A0ABV4NYF8_9GAMM</name>
<protein>
    <recommendedName>
        <fullName evidence="5">Flagellar M-ring protein</fullName>
    </recommendedName>
</protein>
<comment type="subunit">
    <text evidence="11">The basal body constitutes a major portion of the flagellar organelle and consists of four rings (L,P,S, and M) mounted on a central rod. The M ring is integral to the inner membrane of the cell and may be connected to the flagellar rod via the S ring. The S (supramembrane ring) lies just distal to the M ring. The L and P rings lie in the outer membrane and the periplasmic space, respectively.</text>
</comment>
<feature type="transmembrane region" description="Helical" evidence="13">
    <location>
        <begin position="12"/>
        <end position="31"/>
    </location>
</feature>
<keyword evidence="16" id="KW-0969">Cilium</keyword>
<dbReference type="InterPro" id="IPR043427">
    <property type="entry name" value="YscJ/FliF"/>
</dbReference>
<keyword evidence="16" id="KW-0966">Cell projection</keyword>
<dbReference type="Gene3D" id="3.30.300.30">
    <property type="match status" value="1"/>
</dbReference>
<dbReference type="Pfam" id="PF08345">
    <property type="entry name" value="YscJ_FliF_C"/>
    <property type="match status" value="1"/>
</dbReference>
<feature type="transmembrane region" description="Helical" evidence="13">
    <location>
        <begin position="423"/>
        <end position="441"/>
    </location>
</feature>
<keyword evidence="9 13" id="KW-0472">Membrane</keyword>
<keyword evidence="8 13" id="KW-1133">Transmembrane helix</keyword>
<dbReference type="NCBIfam" id="TIGR00206">
    <property type="entry name" value="fliF"/>
    <property type="match status" value="1"/>
</dbReference>
<evidence type="ECO:0000256" key="5">
    <source>
        <dbReference type="ARBA" id="ARBA00017949"/>
    </source>
</evidence>
<keyword evidence="17" id="KW-1185">Reference proteome</keyword>
<evidence type="ECO:0000256" key="13">
    <source>
        <dbReference type="SAM" id="Phobius"/>
    </source>
</evidence>
<evidence type="ECO:0000256" key="11">
    <source>
        <dbReference type="ARBA" id="ARBA00025936"/>
    </source>
</evidence>
<keyword evidence="7 13" id="KW-0812">Transmembrane</keyword>
<evidence type="ECO:0000256" key="2">
    <source>
        <dbReference type="ARBA" id="ARBA00004117"/>
    </source>
</evidence>
<feature type="domain" description="Flagellar M-ring C-terminal" evidence="15">
    <location>
        <begin position="238"/>
        <end position="374"/>
    </location>
</feature>
<dbReference type="InterPro" id="IPR006182">
    <property type="entry name" value="FliF_N_dom"/>
</dbReference>
<evidence type="ECO:0000259" key="15">
    <source>
        <dbReference type="Pfam" id="PF08345"/>
    </source>
</evidence>
<evidence type="ECO:0000256" key="4">
    <source>
        <dbReference type="ARBA" id="ARBA00007971"/>
    </source>
</evidence>
<dbReference type="InterPro" id="IPR000067">
    <property type="entry name" value="FlgMring_FliF"/>
</dbReference>
<evidence type="ECO:0000256" key="1">
    <source>
        <dbReference type="ARBA" id="ARBA00003820"/>
    </source>
</evidence>
<dbReference type="Proteomes" id="UP001569428">
    <property type="component" value="Unassembled WGS sequence"/>
</dbReference>
<evidence type="ECO:0000313" key="16">
    <source>
        <dbReference type="EMBL" id="MFA0810748.1"/>
    </source>
</evidence>
<sequence>MHIDFKSYQKKIFAGLFVLSSILAVVLFLLIKTGSEILVSDLQKGEISSVTRTLVDNNVSFEIDEQNGAISVSSEQIPVARMLLAENGLLDIENVGFEIFDDASYGLTEFSQKIYYQRALQGEIEKSIKTLDVVRSVRVHLVLPDNSLFKRSQEEAKASVVLTVKNQYALRQDKIVGIQNLVAASVPKLMPSKVTIMDSKGNLLSSSELLLGDALQKVEFKRELEEYYTAKVNEILFKVIDQKNAVVSVDLTIDYSKSESTQQNSLPLVNSDSGVLVSNKVSREYREDSTSKRSSSKGKSSENDILSESIENNYQYSSELVKKQVSPGRIIRKGVSILLTSELGEGQLQKLRDLVANAVGLNEEAGDKISIEFISLEKTIKSDLASNATQEMVGEKLKEPVKVLLRDSSLQKYDINKFSSIKIYVYAGISFFILIILFFIFGRGRLNSTERLEVLDDMRIWLNESSSSRQADVK</sequence>
<evidence type="ECO:0000256" key="12">
    <source>
        <dbReference type="SAM" id="MobiDB-lite"/>
    </source>
</evidence>
<reference evidence="16 17" key="1">
    <citation type="submission" date="2024-08" db="EMBL/GenBank/DDBJ databases">
        <authorList>
            <person name="Ishaq N."/>
        </authorList>
    </citation>
    <scope>NUCLEOTIDE SEQUENCE [LARGE SCALE GENOMIC DNA]</scope>
    <source>
        <strain evidence="16 17">DSM 18651</strain>
    </source>
</reference>
<dbReference type="PANTHER" id="PTHR30046:SF0">
    <property type="entry name" value="FLAGELLAR M-RING PROTEIN"/>
    <property type="match status" value="1"/>
</dbReference>
<keyword evidence="10" id="KW-0975">Bacterial flagellum</keyword>
<proteinExistence type="inferred from homology"/>
<keyword evidence="6" id="KW-1003">Cell membrane</keyword>
<comment type="similarity">
    <text evidence="4">Belongs to the FliF family.</text>
</comment>
<comment type="function">
    <text evidence="1">The M ring may be actively involved in energy transduction.</text>
</comment>
<comment type="caution">
    <text evidence="16">The sequence shown here is derived from an EMBL/GenBank/DDBJ whole genome shotgun (WGS) entry which is preliminary data.</text>
</comment>
<evidence type="ECO:0000259" key="14">
    <source>
        <dbReference type="Pfam" id="PF01514"/>
    </source>
</evidence>
<feature type="domain" description="Flagellar M-ring N-terminal" evidence="14">
    <location>
        <begin position="35"/>
        <end position="205"/>
    </location>
</feature>
<dbReference type="PANTHER" id="PTHR30046">
    <property type="entry name" value="FLAGELLAR M-RING PROTEIN"/>
    <property type="match status" value="1"/>
</dbReference>
<keyword evidence="16" id="KW-0282">Flagellum</keyword>
<dbReference type="RefSeq" id="WP_371838321.1">
    <property type="nucleotide sequence ID" value="NZ_JBGMEK010000011.1"/>
</dbReference>
<dbReference type="InterPro" id="IPR013556">
    <property type="entry name" value="Flag_M-ring_C"/>
</dbReference>
<feature type="region of interest" description="Disordered" evidence="12">
    <location>
        <begin position="283"/>
        <end position="304"/>
    </location>
</feature>
<evidence type="ECO:0000313" key="17">
    <source>
        <dbReference type="Proteomes" id="UP001569428"/>
    </source>
</evidence>
<dbReference type="InterPro" id="IPR045851">
    <property type="entry name" value="AMP-bd_C_sf"/>
</dbReference>
<dbReference type="Pfam" id="PF01514">
    <property type="entry name" value="YscJ_FliF"/>
    <property type="match status" value="1"/>
</dbReference>
<accession>A0ABV4NYF8</accession>
<evidence type="ECO:0000256" key="3">
    <source>
        <dbReference type="ARBA" id="ARBA00004651"/>
    </source>
</evidence>
<comment type="subcellular location">
    <subcellularLocation>
        <location evidence="2">Bacterial flagellum basal body</location>
    </subcellularLocation>
    <subcellularLocation>
        <location evidence="3">Cell membrane</location>
        <topology evidence="3">Multi-pass membrane protein</topology>
    </subcellularLocation>
</comment>
<evidence type="ECO:0000256" key="9">
    <source>
        <dbReference type="ARBA" id="ARBA00023136"/>
    </source>
</evidence>
<gene>
    <name evidence="16" type="primary">fliF</name>
    <name evidence="16" type="ORF">ACCI49_07420</name>
</gene>
<organism evidence="16 17">
    <name type="scientific">Microbulbifer epialgicus</name>
    <dbReference type="NCBI Taxonomy" id="393907"/>
    <lineage>
        <taxon>Bacteria</taxon>
        <taxon>Pseudomonadati</taxon>
        <taxon>Pseudomonadota</taxon>
        <taxon>Gammaproteobacteria</taxon>
        <taxon>Cellvibrionales</taxon>
        <taxon>Microbulbiferaceae</taxon>
        <taxon>Microbulbifer</taxon>
    </lineage>
</organism>
<evidence type="ECO:0000256" key="10">
    <source>
        <dbReference type="ARBA" id="ARBA00023143"/>
    </source>
</evidence>
<evidence type="ECO:0000256" key="7">
    <source>
        <dbReference type="ARBA" id="ARBA00022692"/>
    </source>
</evidence>
<dbReference type="EMBL" id="JBGMEK010000011">
    <property type="protein sequence ID" value="MFA0810748.1"/>
    <property type="molecule type" value="Genomic_DNA"/>
</dbReference>
<dbReference type="PRINTS" id="PR01009">
    <property type="entry name" value="FLGMRINGFLIF"/>
</dbReference>
<evidence type="ECO:0000256" key="8">
    <source>
        <dbReference type="ARBA" id="ARBA00022989"/>
    </source>
</evidence>